<feature type="transmembrane region" description="Helical" evidence="1">
    <location>
        <begin position="75"/>
        <end position="97"/>
    </location>
</feature>
<dbReference type="EMBL" id="NVOR01000012">
    <property type="protein sequence ID" value="PED83821.1"/>
    <property type="molecule type" value="Genomic_DNA"/>
</dbReference>
<feature type="transmembrane region" description="Helical" evidence="1">
    <location>
        <begin position="140"/>
        <end position="159"/>
    </location>
</feature>
<dbReference type="PANTHER" id="PTHR41309:SF2">
    <property type="entry name" value="MEMBRANE PROTEIN"/>
    <property type="match status" value="1"/>
</dbReference>
<comment type="caution">
    <text evidence="2">The sequence shown here is derived from an EMBL/GenBank/DDBJ whole genome shotgun (WGS) entry which is preliminary data.</text>
</comment>
<keyword evidence="1" id="KW-0472">Membrane</keyword>
<dbReference type="Proteomes" id="UP000221020">
    <property type="component" value="Unassembled WGS sequence"/>
</dbReference>
<keyword evidence="1" id="KW-1133">Transmembrane helix</keyword>
<accession>A0AA91VEH3</accession>
<protein>
    <submittedName>
        <fullName evidence="2">ABC transporter permease</fullName>
    </submittedName>
</protein>
<evidence type="ECO:0000256" key="1">
    <source>
        <dbReference type="SAM" id="Phobius"/>
    </source>
</evidence>
<gene>
    <name evidence="2" type="ORF">CON65_04455</name>
</gene>
<organism evidence="2 3">
    <name type="scientific">Bacillus pseudomycoides</name>
    <dbReference type="NCBI Taxonomy" id="64104"/>
    <lineage>
        <taxon>Bacteria</taxon>
        <taxon>Bacillati</taxon>
        <taxon>Bacillota</taxon>
        <taxon>Bacilli</taxon>
        <taxon>Bacillales</taxon>
        <taxon>Bacillaceae</taxon>
        <taxon>Bacillus</taxon>
        <taxon>Bacillus cereus group</taxon>
    </lineage>
</organism>
<dbReference type="Pfam" id="PF13346">
    <property type="entry name" value="ABC2_membrane_5"/>
    <property type="match status" value="1"/>
</dbReference>
<name>A0AA91VEH3_9BACI</name>
<feature type="transmembrane region" description="Helical" evidence="1">
    <location>
        <begin position="171"/>
        <end position="192"/>
    </location>
</feature>
<dbReference type="AlphaFoldDB" id="A0AA91VEH3"/>
<proteinExistence type="predicted"/>
<feature type="transmembrane region" description="Helical" evidence="1">
    <location>
        <begin position="36"/>
        <end position="54"/>
    </location>
</feature>
<feature type="transmembrane region" description="Helical" evidence="1">
    <location>
        <begin position="109"/>
        <end position="133"/>
    </location>
</feature>
<reference evidence="2 3" key="1">
    <citation type="submission" date="2017-09" db="EMBL/GenBank/DDBJ databases">
        <title>Large-scale bioinformatics analysis of Bacillus genomes uncovers conserved roles of natural products in bacterial physiology.</title>
        <authorList>
            <consortium name="Agbiome Team Llc"/>
            <person name="Bleich R.M."/>
            <person name="Grubbs K.J."/>
            <person name="Santa Maria K.C."/>
            <person name="Allen S.E."/>
            <person name="Farag S."/>
            <person name="Shank E.A."/>
            <person name="Bowers A."/>
        </authorList>
    </citation>
    <scope>NUCLEOTIDE SEQUENCE [LARGE SCALE GENOMIC DNA]</scope>
    <source>
        <strain evidence="2 3">AFS092012</strain>
    </source>
</reference>
<dbReference type="RefSeq" id="WP_097896864.1">
    <property type="nucleotide sequence ID" value="NZ_NVOR01000012.1"/>
</dbReference>
<evidence type="ECO:0000313" key="2">
    <source>
        <dbReference type="EMBL" id="PED83821.1"/>
    </source>
</evidence>
<feature type="transmembrane region" description="Helical" evidence="1">
    <location>
        <begin position="12"/>
        <end position="30"/>
    </location>
</feature>
<sequence length="197" mass="23372">MKQLIIKDFIVQRNFFIWYIIYPFLFYMATHDNQSTFTLTTVIIPVMIIMRTFYSDEKNESEKMFTSLPICRKQMIWAKYMFALTILIISVIIAYFTVGVQLRMETVNFIKMTVVPSMSLSFIIFSFMLPIYFMLGYQKTFIMTLVILIAPIFILEVFFKINIKQASFNSVFLFVGAICMMFLSMLVCTKLYERRDL</sequence>
<keyword evidence="1" id="KW-0812">Transmembrane</keyword>
<evidence type="ECO:0000313" key="3">
    <source>
        <dbReference type="Proteomes" id="UP000221020"/>
    </source>
</evidence>
<dbReference type="PANTHER" id="PTHR41309">
    <property type="entry name" value="MEMBRANE PROTEIN-RELATED"/>
    <property type="match status" value="1"/>
</dbReference>
<dbReference type="InterPro" id="IPR025699">
    <property type="entry name" value="ABC2_memb-like"/>
</dbReference>